<dbReference type="AlphaFoldDB" id="A0A2Z5FRU8"/>
<evidence type="ECO:0000256" key="6">
    <source>
        <dbReference type="ARBA" id="ARBA00022755"/>
    </source>
</evidence>
<dbReference type="GO" id="GO:0005829">
    <property type="term" value="C:cytosol"/>
    <property type="evidence" value="ECO:0007669"/>
    <property type="project" value="TreeGrafter"/>
</dbReference>
<dbReference type="InterPro" id="IPR025777">
    <property type="entry name" value="GMPS_ATP_PPase_dom"/>
</dbReference>
<dbReference type="HAMAP" id="MF_00344">
    <property type="entry name" value="GMP_synthase"/>
    <property type="match status" value="1"/>
</dbReference>
<keyword evidence="7 9" id="KW-0067">ATP-binding</keyword>
<dbReference type="CDD" id="cd01997">
    <property type="entry name" value="GMP_synthase_C"/>
    <property type="match status" value="1"/>
</dbReference>
<dbReference type="InterPro" id="IPR029062">
    <property type="entry name" value="Class_I_gatase-like"/>
</dbReference>
<dbReference type="EC" id="6.3.5.2" evidence="9"/>
<dbReference type="GO" id="GO:0003921">
    <property type="term" value="F:GMP synthase activity"/>
    <property type="evidence" value="ECO:0007669"/>
    <property type="project" value="InterPro"/>
</dbReference>
<dbReference type="InterPro" id="IPR004739">
    <property type="entry name" value="GMP_synth_GATase"/>
</dbReference>
<dbReference type="PRINTS" id="PR00096">
    <property type="entry name" value="GATASE"/>
</dbReference>
<dbReference type="InterPro" id="IPR022955">
    <property type="entry name" value="GMP_synthase"/>
</dbReference>
<evidence type="ECO:0000256" key="10">
    <source>
        <dbReference type="PROSITE-ProRule" id="PRU00886"/>
    </source>
</evidence>
<name>A0A2Z5FRU8_9BACT</name>
<dbReference type="PROSITE" id="PS51273">
    <property type="entry name" value="GATASE_TYPE_1"/>
    <property type="match status" value="1"/>
</dbReference>
<dbReference type="FunFam" id="3.30.300.10:FF:000002">
    <property type="entry name" value="GMP synthase [glutamine-hydrolyzing]"/>
    <property type="match status" value="1"/>
</dbReference>
<feature type="active site" evidence="9">
    <location>
        <position position="196"/>
    </location>
</feature>
<dbReference type="Pfam" id="PF00117">
    <property type="entry name" value="GATase"/>
    <property type="match status" value="1"/>
</dbReference>
<evidence type="ECO:0000256" key="5">
    <source>
        <dbReference type="ARBA" id="ARBA00022749"/>
    </source>
</evidence>
<gene>
    <name evidence="9" type="primary">guaA</name>
    <name evidence="12" type="ORF">ACPOL_0023</name>
</gene>
<evidence type="ECO:0000256" key="1">
    <source>
        <dbReference type="ARBA" id="ARBA00002332"/>
    </source>
</evidence>
<keyword evidence="3 9" id="KW-0436">Ligase</keyword>
<evidence type="ECO:0000256" key="9">
    <source>
        <dbReference type="HAMAP-Rule" id="MF_00344"/>
    </source>
</evidence>
<comment type="subunit">
    <text evidence="9">Homodimer.</text>
</comment>
<dbReference type="FunFam" id="3.40.50.880:FF:000001">
    <property type="entry name" value="GMP synthase [glutamine-hydrolyzing]"/>
    <property type="match status" value="1"/>
</dbReference>
<evidence type="ECO:0000313" key="12">
    <source>
        <dbReference type="EMBL" id="AXC09410.1"/>
    </source>
</evidence>
<proteinExistence type="inferred from homology"/>
<dbReference type="PROSITE" id="PS51553">
    <property type="entry name" value="GMPS_ATP_PPASE"/>
    <property type="match status" value="1"/>
</dbReference>
<dbReference type="UniPathway" id="UPA00189">
    <property type="reaction ID" value="UER00296"/>
</dbReference>
<dbReference type="Pfam" id="PF00958">
    <property type="entry name" value="GMP_synt_C"/>
    <property type="match status" value="1"/>
</dbReference>
<keyword evidence="5 9" id="KW-0332">GMP biosynthesis</keyword>
<accession>A0A2Z5FRU8</accession>
<feature type="binding site" evidence="10">
    <location>
        <begin position="251"/>
        <end position="257"/>
    </location>
    <ligand>
        <name>ATP</name>
        <dbReference type="ChEBI" id="CHEBI:30616"/>
    </ligand>
</feature>
<protein>
    <recommendedName>
        <fullName evidence="9">GMP synthase [glutamine-hydrolyzing]</fullName>
        <ecNumber evidence="9">6.3.5.2</ecNumber>
    </recommendedName>
    <alternativeName>
        <fullName evidence="9">GMP synthetase</fullName>
    </alternativeName>
    <alternativeName>
        <fullName evidence="9">Glutamine amidotransferase</fullName>
    </alternativeName>
</protein>
<evidence type="ECO:0000256" key="7">
    <source>
        <dbReference type="ARBA" id="ARBA00022840"/>
    </source>
</evidence>
<comment type="catalytic activity">
    <reaction evidence="9">
        <text>XMP + L-glutamine + ATP + H2O = GMP + L-glutamate + AMP + diphosphate + 2 H(+)</text>
        <dbReference type="Rhea" id="RHEA:11680"/>
        <dbReference type="ChEBI" id="CHEBI:15377"/>
        <dbReference type="ChEBI" id="CHEBI:15378"/>
        <dbReference type="ChEBI" id="CHEBI:29985"/>
        <dbReference type="ChEBI" id="CHEBI:30616"/>
        <dbReference type="ChEBI" id="CHEBI:33019"/>
        <dbReference type="ChEBI" id="CHEBI:57464"/>
        <dbReference type="ChEBI" id="CHEBI:58115"/>
        <dbReference type="ChEBI" id="CHEBI:58359"/>
        <dbReference type="ChEBI" id="CHEBI:456215"/>
        <dbReference type="EC" id="6.3.5.2"/>
    </reaction>
</comment>
<evidence type="ECO:0000256" key="2">
    <source>
        <dbReference type="ARBA" id="ARBA00005153"/>
    </source>
</evidence>
<dbReference type="SUPFAM" id="SSF52402">
    <property type="entry name" value="Adenine nucleotide alpha hydrolases-like"/>
    <property type="match status" value="1"/>
</dbReference>
<dbReference type="SUPFAM" id="SSF52317">
    <property type="entry name" value="Class I glutamine amidotransferase-like"/>
    <property type="match status" value="1"/>
</dbReference>
<dbReference type="PANTHER" id="PTHR11922:SF2">
    <property type="entry name" value="GMP SYNTHASE [GLUTAMINE-HYDROLYZING]"/>
    <property type="match status" value="1"/>
</dbReference>
<dbReference type="FunFam" id="3.40.50.620:FF:000001">
    <property type="entry name" value="GMP synthase [glutamine-hydrolyzing]"/>
    <property type="match status" value="1"/>
</dbReference>
<evidence type="ECO:0000256" key="3">
    <source>
        <dbReference type="ARBA" id="ARBA00022598"/>
    </source>
</evidence>
<dbReference type="PANTHER" id="PTHR11922">
    <property type="entry name" value="GMP SYNTHASE-RELATED"/>
    <property type="match status" value="1"/>
</dbReference>
<feature type="domain" description="GMPS ATP-PPase" evidence="11">
    <location>
        <begin position="223"/>
        <end position="428"/>
    </location>
</feature>
<comment type="pathway">
    <text evidence="2 9">Purine metabolism; GMP biosynthesis; GMP from XMP (L-Gln route): step 1/1.</text>
</comment>
<reference evidence="12 13" key="1">
    <citation type="journal article" date="2018" name="Front. Microbiol.">
        <title>Hydrolytic Capabilities as a Key to Environmental Success: Chitinolytic and Cellulolytic Acidobacteria From Acidic Sub-arctic Soils and Boreal Peatlands.</title>
        <authorList>
            <person name="Belova S.E."/>
            <person name="Ravin N.V."/>
            <person name="Pankratov T.A."/>
            <person name="Rakitin A.L."/>
            <person name="Ivanova A.A."/>
            <person name="Beletsky A.V."/>
            <person name="Mardanov A.V."/>
            <person name="Sinninghe Damste J.S."/>
            <person name="Dedysh S.N."/>
        </authorList>
    </citation>
    <scope>NUCLEOTIDE SEQUENCE [LARGE SCALE GENOMIC DNA]</scope>
    <source>
        <strain evidence="12 13">SBC82</strain>
    </source>
</reference>
<dbReference type="InterPro" id="IPR017926">
    <property type="entry name" value="GATASE"/>
</dbReference>
<evidence type="ECO:0000256" key="8">
    <source>
        <dbReference type="ARBA" id="ARBA00022962"/>
    </source>
</evidence>
<dbReference type="OrthoDB" id="9802219at2"/>
<dbReference type="EMBL" id="CP030840">
    <property type="protein sequence ID" value="AXC09410.1"/>
    <property type="molecule type" value="Genomic_DNA"/>
</dbReference>
<evidence type="ECO:0000256" key="4">
    <source>
        <dbReference type="ARBA" id="ARBA00022741"/>
    </source>
</evidence>
<comment type="function">
    <text evidence="1 9">Catalyzes the synthesis of GMP from XMP.</text>
</comment>
<feature type="active site" evidence="9">
    <location>
        <position position="198"/>
    </location>
</feature>
<dbReference type="Gene3D" id="3.40.50.620">
    <property type="entry name" value="HUPs"/>
    <property type="match status" value="1"/>
</dbReference>
<keyword evidence="13" id="KW-1185">Reference proteome</keyword>
<dbReference type="InterPro" id="IPR001674">
    <property type="entry name" value="GMP_synth_C"/>
</dbReference>
<keyword evidence="8 9" id="KW-0315">Glutamine amidotransferase</keyword>
<evidence type="ECO:0000259" key="11">
    <source>
        <dbReference type="PROSITE" id="PS51553"/>
    </source>
</evidence>
<organism evidence="12 13">
    <name type="scientific">Acidisarcina polymorpha</name>
    <dbReference type="NCBI Taxonomy" id="2211140"/>
    <lineage>
        <taxon>Bacteria</taxon>
        <taxon>Pseudomonadati</taxon>
        <taxon>Acidobacteriota</taxon>
        <taxon>Terriglobia</taxon>
        <taxon>Terriglobales</taxon>
        <taxon>Acidobacteriaceae</taxon>
        <taxon>Acidisarcina</taxon>
    </lineage>
</organism>
<evidence type="ECO:0000313" key="13">
    <source>
        <dbReference type="Proteomes" id="UP000253606"/>
    </source>
</evidence>
<dbReference type="NCBIfam" id="NF000848">
    <property type="entry name" value="PRK00074.1"/>
    <property type="match status" value="1"/>
</dbReference>
<feature type="active site" description="Nucleophile" evidence="9">
    <location>
        <position position="110"/>
    </location>
</feature>
<dbReference type="Gene3D" id="3.40.50.880">
    <property type="match status" value="1"/>
</dbReference>
<dbReference type="CDD" id="cd01742">
    <property type="entry name" value="GATase1_GMP_Synthase"/>
    <property type="match status" value="1"/>
</dbReference>
<dbReference type="NCBIfam" id="TIGR00884">
    <property type="entry name" value="guaA_Cterm"/>
    <property type="match status" value="1"/>
</dbReference>
<dbReference type="Proteomes" id="UP000253606">
    <property type="component" value="Chromosome"/>
</dbReference>
<keyword evidence="4 9" id="KW-0547">Nucleotide-binding</keyword>
<dbReference type="SUPFAM" id="SSF54810">
    <property type="entry name" value="GMP synthetase C-terminal dimerisation domain"/>
    <property type="match status" value="1"/>
</dbReference>
<dbReference type="Gene3D" id="3.30.300.10">
    <property type="match status" value="1"/>
</dbReference>
<dbReference type="PRINTS" id="PR00097">
    <property type="entry name" value="ANTSNTHASEII"/>
</dbReference>
<keyword evidence="6 9" id="KW-0658">Purine biosynthesis</keyword>
<dbReference type="InterPro" id="IPR014729">
    <property type="entry name" value="Rossmann-like_a/b/a_fold"/>
</dbReference>
<dbReference type="NCBIfam" id="TIGR00888">
    <property type="entry name" value="guaA_Nterm"/>
    <property type="match status" value="1"/>
</dbReference>
<sequence>MPAESNQKKFPRSPHGCRLAGRSLPDYGVDTSSIVILDFGSQYTQLIARRVREQNVFSVVLPCTASIEEIRSYHPIGIVLSGGPCSVYDADAPPADPAVLALGYPVLGICYGLQYIVHQLGGKVSSASKREYGHAEVNATTDNPLFAGLPATMTAWMSHGDHAEELPPGFRQIAKTSNAVAGIADPDRNIWAVQFHPEVHHTKQGTALLRNFLFGICKATPDWTPEHFIQSTIAAIREKVGESGHAICALSGGVDSSVAAVLVHRAIGDRLTCVFVNNGVLRRNEFFKVQDTMRDKLGLNLVAVDASGRFLAKLAGVTDPETKRKIIGNEFISVFDDEAARILRESAESTEDGEGANVAWLVQGTLYPDVIESSSVKGPSQTIKSHHNVGGLPENMKLKLIEPLRDLFKDEVRRIGRDLQMPEEILQRQPFPGPGLAVRILGEVTPERVSLLQDADDIVVTEIKTAGLYQQIWQSFAVLLPVRSVGVAGDQRTYGYTCAIRAVHSEDGMTADWVPLPYEVLKTISSRISNEVHGITRVVYDITSKPPGTIEWE</sequence>
<dbReference type="GO" id="GO:0005524">
    <property type="term" value="F:ATP binding"/>
    <property type="evidence" value="ECO:0007669"/>
    <property type="project" value="UniProtKB-UniRule"/>
</dbReference>
<dbReference type="KEGG" id="abas:ACPOL_0023"/>